<evidence type="ECO:0000259" key="7">
    <source>
        <dbReference type="Pfam" id="PF02601"/>
    </source>
</evidence>
<dbReference type="PANTHER" id="PTHR30008:SF0">
    <property type="entry name" value="EXODEOXYRIBONUCLEASE 7 LARGE SUBUNIT"/>
    <property type="match status" value="1"/>
</dbReference>
<evidence type="ECO:0000256" key="2">
    <source>
        <dbReference type="ARBA" id="ARBA00022722"/>
    </source>
</evidence>
<evidence type="ECO:0000256" key="5">
    <source>
        <dbReference type="HAMAP-Rule" id="MF_00378"/>
    </source>
</evidence>
<keyword evidence="10" id="KW-1185">Reference proteome</keyword>
<dbReference type="EMBL" id="CAJHOF010000006">
    <property type="protein sequence ID" value="CAD7288116.1"/>
    <property type="molecule type" value="Genomic_DNA"/>
</dbReference>
<evidence type="ECO:0000313" key="10">
    <source>
        <dbReference type="Proteomes" id="UP000789803"/>
    </source>
</evidence>
<evidence type="ECO:0000313" key="9">
    <source>
        <dbReference type="EMBL" id="CAD7288116.1"/>
    </source>
</evidence>
<evidence type="ECO:0000256" key="1">
    <source>
        <dbReference type="ARBA" id="ARBA00022490"/>
    </source>
</evidence>
<dbReference type="InterPro" id="IPR012340">
    <property type="entry name" value="NA-bd_OB-fold"/>
</dbReference>
<dbReference type="NCBIfam" id="TIGR00237">
    <property type="entry name" value="xseA"/>
    <property type="match status" value="1"/>
</dbReference>
<protein>
    <recommendedName>
        <fullName evidence="5">Exodeoxyribonuclease 7 large subunit</fullName>
        <ecNumber evidence="5">3.1.11.6</ecNumber>
    </recommendedName>
    <alternativeName>
        <fullName evidence="5">Exodeoxyribonuclease VII large subunit</fullName>
        <shortName evidence="5">Exonuclease VII large subunit</shortName>
    </alternativeName>
</protein>
<comment type="caution">
    <text evidence="9">The sequence shown here is derived from an EMBL/GenBank/DDBJ whole genome shotgun (WGS) entry which is preliminary data.</text>
</comment>
<keyword evidence="4 5" id="KW-0269">Exonuclease</keyword>
<dbReference type="Pfam" id="PF02601">
    <property type="entry name" value="Exonuc_VII_L"/>
    <property type="match status" value="1"/>
</dbReference>
<organism evidence="9 10">
    <name type="scientific">Campylobacter majalis</name>
    <dbReference type="NCBI Taxonomy" id="2790656"/>
    <lineage>
        <taxon>Bacteria</taxon>
        <taxon>Pseudomonadati</taxon>
        <taxon>Campylobacterota</taxon>
        <taxon>Epsilonproteobacteria</taxon>
        <taxon>Campylobacterales</taxon>
        <taxon>Campylobacteraceae</taxon>
        <taxon>Campylobacter</taxon>
    </lineage>
</organism>
<dbReference type="InterPro" id="IPR020579">
    <property type="entry name" value="Exonuc_VII_lsu_C"/>
</dbReference>
<dbReference type="Proteomes" id="UP000789803">
    <property type="component" value="Unassembled WGS sequence"/>
</dbReference>
<dbReference type="PANTHER" id="PTHR30008">
    <property type="entry name" value="EXODEOXYRIBONUCLEASE 7 LARGE SUBUNIT"/>
    <property type="match status" value="1"/>
</dbReference>
<keyword evidence="2 5" id="KW-0540">Nuclease</keyword>
<name>A0ABN7K8S0_9BACT</name>
<keyword evidence="1 5" id="KW-0963">Cytoplasm</keyword>
<dbReference type="EC" id="3.1.11.6" evidence="5"/>
<dbReference type="Gene3D" id="2.40.50.140">
    <property type="entry name" value="Nucleic acid-binding proteins"/>
    <property type="match status" value="1"/>
</dbReference>
<comment type="function">
    <text evidence="5">Bidirectionally degrades single-stranded DNA into large acid-insoluble oligonucleotides, which are then degraded further into small acid-soluble oligonucleotides.</text>
</comment>
<dbReference type="InterPro" id="IPR003753">
    <property type="entry name" value="Exonuc_VII_L"/>
</dbReference>
<evidence type="ECO:0000259" key="8">
    <source>
        <dbReference type="Pfam" id="PF13742"/>
    </source>
</evidence>
<dbReference type="CDD" id="cd04489">
    <property type="entry name" value="ExoVII_LU_OBF"/>
    <property type="match status" value="1"/>
</dbReference>
<gene>
    <name evidence="5 9" type="primary">xseA</name>
    <name evidence="9" type="ORF">LMG7974_00841</name>
</gene>
<dbReference type="RefSeq" id="WP_229932650.1">
    <property type="nucleotide sequence ID" value="NZ_CAJHOF010000006.1"/>
</dbReference>
<proteinExistence type="inferred from homology"/>
<comment type="subunit">
    <text evidence="5">Heterooligomer composed of large and small subunits.</text>
</comment>
<comment type="subcellular location">
    <subcellularLocation>
        <location evidence="5 6">Cytoplasm</location>
    </subcellularLocation>
</comment>
<comment type="similarity">
    <text evidence="5 6">Belongs to the XseA family.</text>
</comment>
<keyword evidence="3 5" id="KW-0378">Hydrolase</keyword>
<dbReference type="Pfam" id="PF13742">
    <property type="entry name" value="tRNA_anti_2"/>
    <property type="match status" value="1"/>
</dbReference>
<evidence type="ECO:0000256" key="3">
    <source>
        <dbReference type="ARBA" id="ARBA00022801"/>
    </source>
</evidence>
<evidence type="ECO:0000256" key="4">
    <source>
        <dbReference type="ARBA" id="ARBA00022839"/>
    </source>
</evidence>
<dbReference type="GO" id="GO:0008855">
    <property type="term" value="F:exodeoxyribonuclease VII activity"/>
    <property type="evidence" value="ECO:0007669"/>
    <property type="project" value="UniProtKB-EC"/>
</dbReference>
<evidence type="ECO:0000256" key="6">
    <source>
        <dbReference type="RuleBase" id="RU004355"/>
    </source>
</evidence>
<feature type="domain" description="Exonuclease VII large subunit C-terminal" evidence="7">
    <location>
        <begin position="118"/>
        <end position="357"/>
    </location>
</feature>
<feature type="domain" description="OB-fold nucleic acid binding" evidence="8">
    <location>
        <begin position="2"/>
        <end position="95"/>
    </location>
</feature>
<accession>A0ABN7K8S0</accession>
<dbReference type="HAMAP" id="MF_00378">
    <property type="entry name" value="Exonuc_7_L"/>
    <property type="match status" value="1"/>
</dbReference>
<reference evidence="9 10" key="1">
    <citation type="submission" date="2020-11" db="EMBL/GenBank/DDBJ databases">
        <authorList>
            <person name="Peeters C."/>
        </authorList>
    </citation>
    <scope>NUCLEOTIDE SEQUENCE [LARGE SCALE GENOMIC DNA]</scope>
    <source>
        <strain evidence="9 10">LMG 7974</strain>
    </source>
</reference>
<sequence>MLSVSELNEQAKFLLETHFENIEVVGEISRLTKHNSGHWYFTLKDDKGTISAVMYRMNNAKVKFNISDGTKVVVSGKVSIYSPNGSYQLIVNNMRPDGIGELELAFNELRKKLEAQGLFDTNHKKQLPNLPRKIALITSATSAALADMLRLINERFKLPQIYVYDALTQGENAPNSLINALKRADAHDMDVIVMGRGGGSKEDLWCFNDEALARAIYDAKTPIISAVGHEIDYVISDFVADYRAPTPSAAITTLLPDTNDIFEYLVNQQNELIKSMKNKIYNNQTRLDLLKSKLNPNVIKLRLEAKISSAKILKNELNRAFETKIMKFQTKINELKIALNSHENFHKNTKNLIQIRQNEKLISLNKLKINDEIELISQDSTKYARIISEKI</sequence>
<dbReference type="InterPro" id="IPR025824">
    <property type="entry name" value="OB-fold_nuc-bd_dom"/>
</dbReference>
<comment type="catalytic activity">
    <reaction evidence="5 6">
        <text>Exonucleolytic cleavage in either 5'- to 3'- or 3'- to 5'-direction to yield nucleoside 5'-phosphates.</text>
        <dbReference type="EC" id="3.1.11.6"/>
    </reaction>
</comment>